<evidence type="ECO:0000313" key="4">
    <source>
        <dbReference type="Proteomes" id="UP000316665"/>
    </source>
</evidence>
<evidence type="ECO:0000313" key="3">
    <source>
        <dbReference type="EMBL" id="QDG70550.1"/>
    </source>
</evidence>
<name>A0A4Y6RDT6_9BURK</name>
<dbReference type="InterPro" id="IPR003661">
    <property type="entry name" value="HisK_dim/P_dom"/>
</dbReference>
<keyword evidence="4" id="KW-1185">Reference proteome</keyword>
<comment type="catalytic activity">
    <reaction evidence="1">
        <text>ATP + protein L-histidine = ADP + protein N-phospho-L-histidine.</text>
        <dbReference type="EC" id="2.7.13.3"/>
    </reaction>
</comment>
<organism evidence="3 4">
    <name type="scientific">Janthinobacterium tructae</name>
    <dbReference type="NCBI Taxonomy" id="2590869"/>
    <lineage>
        <taxon>Bacteria</taxon>
        <taxon>Pseudomonadati</taxon>
        <taxon>Pseudomonadota</taxon>
        <taxon>Betaproteobacteria</taxon>
        <taxon>Burkholderiales</taxon>
        <taxon>Oxalobacteraceae</taxon>
        <taxon>Janthinobacterium</taxon>
    </lineage>
</organism>
<dbReference type="CDD" id="cd00082">
    <property type="entry name" value="HisKA"/>
    <property type="match status" value="1"/>
</dbReference>
<evidence type="ECO:0000256" key="2">
    <source>
        <dbReference type="ARBA" id="ARBA00012438"/>
    </source>
</evidence>
<dbReference type="EMBL" id="CP041185">
    <property type="protein sequence ID" value="QDG70550.1"/>
    <property type="molecule type" value="Genomic_DNA"/>
</dbReference>
<dbReference type="EC" id="2.7.13.3" evidence="2"/>
<protein>
    <recommendedName>
        <fullName evidence="2">histidine kinase</fullName>
        <ecNumber evidence="2">2.7.13.3</ecNumber>
    </recommendedName>
</protein>
<sequence>MGCSERERPDEIGFLARGLETTFAELQAVLRREQAFARDASHELRTPLPLMHNTLALAHAQLMMLLINSCLANALFHVGPAIAVDAMLGWRPSLQCYAANQGRGSTVAMSEAGIAAMAEAIFAKPGAAVAEAYSAPEQETLHFHSPAELCAYAARLEAEGASEVLLAVHYPDMGGHFAPTRIALDPAKCDGLSYRYVCEGWGVIRVYLRLSSGKGLDSNVGANSQQRAEKWQRHYPAFGPTEDWDWDAVGRHERRLIRVLKQVAAQEGKS</sequence>
<dbReference type="AlphaFoldDB" id="A0A4Y6RDT6"/>
<reference evidence="3 4" key="1">
    <citation type="submission" date="2019-06" db="EMBL/GenBank/DDBJ databases">
        <title>Complete genome sequence of Janthinobacterium sp. SNU WT3 isolated from diseased rainbow trout.</title>
        <authorList>
            <person name="Oh W.T."/>
            <person name="Park S.C."/>
        </authorList>
    </citation>
    <scope>NUCLEOTIDE SEQUENCE [LARGE SCALE GENOMIC DNA]</scope>
    <source>
        <strain evidence="3 4">SNU WT3</strain>
    </source>
</reference>
<dbReference type="KEGG" id="jas:FJQ89_09060"/>
<dbReference type="Proteomes" id="UP000316665">
    <property type="component" value="Chromosome"/>
</dbReference>
<dbReference type="SUPFAM" id="SSF47384">
    <property type="entry name" value="Homodimeric domain of signal transducing histidine kinase"/>
    <property type="match status" value="1"/>
</dbReference>
<gene>
    <name evidence="3" type="ORF">FJQ89_09060</name>
</gene>
<accession>A0A4Y6RDT6</accession>
<dbReference type="RefSeq" id="WP_141169940.1">
    <property type="nucleotide sequence ID" value="NZ_CP041185.1"/>
</dbReference>
<dbReference type="GO" id="GO:0000155">
    <property type="term" value="F:phosphorelay sensor kinase activity"/>
    <property type="evidence" value="ECO:0007669"/>
    <property type="project" value="InterPro"/>
</dbReference>
<evidence type="ECO:0000256" key="1">
    <source>
        <dbReference type="ARBA" id="ARBA00000085"/>
    </source>
</evidence>
<dbReference type="Gene3D" id="1.10.287.130">
    <property type="match status" value="1"/>
</dbReference>
<proteinExistence type="predicted"/>
<dbReference type="OrthoDB" id="1550572at2"/>
<dbReference type="InterPro" id="IPR036097">
    <property type="entry name" value="HisK_dim/P_sf"/>
</dbReference>